<protein>
    <recommendedName>
        <fullName evidence="4">Active regulator of SIRT1</fullName>
    </recommendedName>
</protein>
<accession>A0AAF3FRE7</accession>
<feature type="compositionally biased region" description="Basic and acidic residues" evidence="1">
    <location>
        <begin position="132"/>
        <end position="142"/>
    </location>
</feature>
<name>A0AAF3FRE7_9BILA</name>
<evidence type="ECO:0008006" key="4">
    <source>
        <dbReference type="Google" id="ProtNLM"/>
    </source>
</evidence>
<evidence type="ECO:0000313" key="3">
    <source>
        <dbReference type="WBParaSite" id="MBELARI_LOCUS9575"/>
    </source>
</evidence>
<proteinExistence type="predicted"/>
<dbReference type="AlphaFoldDB" id="A0AAF3FRE7"/>
<evidence type="ECO:0000256" key="1">
    <source>
        <dbReference type="SAM" id="MobiDB-lite"/>
    </source>
</evidence>
<organism evidence="2 3">
    <name type="scientific">Mesorhabditis belari</name>
    <dbReference type="NCBI Taxonomy" id="2138241"/>
    <lineage>
        <taxon>Eukaryota</taxon>
        <taxon>Metazoa</taxon>
        <taxon>Ecdysozoa</taxon>
        <taxon>Nematoda</taxon>
        <taxon>Chromadorea</taxon>
        <taxon>Rhabditida</taxon>
        <taxon>Rhabditina</taxon>
        <taxon>Rhabditomorpha</taxon>
        <taxon>Rhabditoidea</taxon>
        <taxon>Rhabditidae</taxon>
        <taxon>Mesorhabditinae</taxon>
        <taxon>Mesorhabditis</taxon>
    </lineage>
</organism>
<evidence type="ECO:0000313" key="2">
    <source>
        <dbReference type="Proteomes" id="UP000887575"/>
    </source>
</evidence>
<dbReference type="Proteomes" id="UP000887575">
    <property type="component" value="Unassembled WGS sequence"/>
</dbReference>
<reference evidence="3" key="1">
    <citation type="submission" date="2024-02" db="UniProtKB">
        <authorList>
            <consortium name="WormBaseParasite"/>
        </authorList>
    </citation>
    <scope>IDENTIFICATION</scope>
</reference>
<sequence>MAGQGSAQRLLDKFINEIETEEGVTKKIKRKTTGAERARQNTKVVLRAAGKGQVELPDDESYLGKPMPKSRINVNRVAREGYSLIEQTRNNKPADLAERNLRYLRHVQKRAMKNADLAEKMMAKESAAAIARQEREKITGQREKKKRTTPKDKSVFSEKDFAVFKKKEMKPIDLEDMW</sequence>
<feature type="region of interest" description="Disordered" evidence="1">
    <location>
        <begin position="124"/>
        <end position="155"/>
    </location>
</feature>
<dbReference type="WBParaSite" id="MBELARI_LOCUS9575">
    <property type="protein sequence ID" value="MBELARI_LOCUS9575"/>
    <property type="gene ID" value="MBELARI_LOCUS9575"/>
</dbReference>
<keyword evidence="2" id="KW-1185">Reference proteome</keyword>